<dbReference type="Proteomes" id="UP000887572">
    <property type="component" value="Unplaced"/>
</dbReference>
<dbReference type="AlphaFoldDB" id="A0A914HIH0"/>
<evidence type="ECO:0000313" key="1">
    <source>
        <dbReference type="Proteomes" id="UP000887572"/>
    </source>
</evidence>
<organism evidence="1 2">
    <name type="scientific">Globodera rostochiensis</name>
    <name type="common">Golden nematode worm</name>
    <name type="synonym">Heterodera rostochiensis</name>
    <dbReference type="NCBI Taxonomy" id="31243"/>
    <lineage>
        <taxon>Eukaryota</taxon>
        <taxon>Metazoa</taxon>
        <taxon>Ecdysozoa</taxon>
        <taxon>Nematoda</taxon>
        <taxon>Chromadorea</taxon>
        <taxon>Rhabditida</taxon>
        <taxon>Tylenchina</taxon>
        <taxon>Tylenchomorpha</taxon>
        <taxon>Tylenchoidea</taxon>
        <taxon>Heteroderidae</taxon>
        <taxon>Heteroderinae</taxon>
        <taxon>Globodera</taxon>
    </lineage>
</organism>
<protein>
    <submittedName>
        <fullName evidence="2">F-box domain-containing protein</fullName>
    </submittedName>
</protein>
<sequence length="347" mass="39957">MSDNVSDKEQQQQMQEISICGDVWLEIFAFVSPLQLGHLMALISDRFDVMVDEHFKLKKWSLSWLQIRRAIGGNGAQIVKNFAEWLPIPQGPLPTKVIGFKEIEISYVDQNVIEFLQRIRRLFDSAGTIVAIYTSDKQSRSWDIIWQKIWPFVGDNICGFSLDASQLDRLRQFSPTVLRNCTNLRSIDSAKLFPEFPAEDNAIASSRQAVAKWLITPRGDGVPKMLCCCVYSGGMDGIKGAFVNASEPVNFIVSFENVEWVDDFVQFELENNLTAERLTLRQMDEYVWLLVRCPIAREEDKWTNWEKEAIDLDWWDYQWNCISIDFKDWDIGDGMVKAKAGRMCLIA</sequence>
<accession>A0A914HIH0</accession>
<keyword evidence="1" id="KW-1185">Reference proteome</keyword>
<proteinExistence type="predicted"/>
<name>A0A914HIH0_GLORO</name>
<evidence type="ECO:0000313" key="2">
    <source>
        <dbReference type="WBParaSite" id="Gr19_v10_g16933.t1"/>
    </source>
</evidence>
<dbReference type="WBParaSite" id="Gr19_v10_g16933.t1">
    <property type="protein sequence ID" value="Gr19_v10_g16933.t1"/>
    <property type="gene ID" value="Gr19_v10_g16933"/>
</dbReference>
<reference evidence="2" key="1">
    <citation type="submission" date="2022-11" db="UniProtKB">
        <authorList>
            <consortium name="WormBaseParasite"/>
        </authorList>
    </citation>
    <scope>IDENTIFICATION</scope>
</reference>